<protein>
    <submittedName>
        <fullName evidence="10">NLPA lipoprotein</fullName>
    </submittedName>
</protein>
<dbReference type="PANTHER" id="PTHR30024:SF47">
    <property type="entry name" value="TAURINE-BINDING PERIPLASMIC PROTEIN"/>
    <property type="match status" value="1"/>
</dbReference>
<comment type="caution">
    <text evidence="10">The sequence shown here is derived from an EMBL/GenBank/DDBJ whole genome shotgun (WGS) entry which is preliminary data.</text>
</comment>
<dbReference type="EMBL" id="ANOH01000161">
    <property type="protein sequence ID" value="EMI56233.1"/>
    <property type="molecule type" value="Genomic_DNA"/>
</dbReference>
<dbReference type="InterPro" id="IPR044527">
    <property type="entry name" value="NrtA/CpmA_ABC-bd_dom"/>
</dbReference>
<gene>
    <name evidence="10" type="ORF">RSSM_02329</name>
</gene>
<keyword evidence="10" id="KW-0449">Lipoprotein</keyword>
<evidence type="ECO:0000256" key="7">
    <source>
        <dbReference type="ARBA" id="ARBA00022729"/>
    </source>
</evidence>
<dbReference type="Proteomes" id="UP000011885">
    <property type="component" value="Unassembled WGS sequence"/>
</dbReference>
<dbReference type="PATRIC" id="fig|1263870.3.peg.2478"/>
<dbReference type="CDD" id="cd13553">
    <property type="entry name" value="PBP2_NrtA_CpmA_like"/>
    <property type="match status" value="1"/>
</dbReference>
<keyword evidence="5" id="KW-1003">Cell membrane</keyword>
<evidence type="ECO:0000256" key="6">
    <source>
        <dbReference type="ARBA" id="ARBA00022519"/>
    </source>
</evidence>
<accession>M5UJQ7</accession>
<keyword evidence="11" id="KW-1185">Reference proteome</keyword>
<proteinExistence type="inferred from homology"/>
<evidence type="ECO:0000256" key="4">
    <source>
        <dbReference type="ARBA" id="ARBA00022448"/>
    </source>
</evidence>
<evidence type="ECO:0000256" key="8">
    <source>
        <dbReference type="ARBA" id="ARBA00023136"/>
    </source>
</evidence>
<evidence type="ECO:0000256" key="1">
    <source>
        <dbReference type="ARBA" id="ARBA00004308"/>
    </source>
</evidence>
<keyword evidence="4" id="KW-0813">Transport</keyword>
<evidence type="ECO:0000256" key="2">
    <source>
        <dbReference type="ARBA" id="ARBA00004418"/>
    </source>
</evidence>
<dbReference type="SUPFAM" id="SSF53850">
    <property type="entry name" value="Periplasmic binding protein-like II"/>
    <property type="match status" value="1"/>
</dbReference>
<feature type="region of interest" description="Disordered" evidence="9">
    <location>
        <begin position="394"/>
        <end position="421"/>
    </location>
</feature>
<dbReference type="GO" id="GO:0042597">
    <property type="term" value="C:periplasmic space"/>
    <property type="evidence" value="ECO:0007669"/>
    <property type="project" value="UniProtKB-SubCell"/>
</dbReference>
<name>M5UJQ7_9BACT</name>
<organism evidence="10 11">
    <name type="scientific">Rhodopirellula sallentina SM41</name>
    <dbReference type="NCBI Taxonomy" id="1263870"/>
    <lineage>
        <taxon>Bacteria</taxon>
        <taxon>Pseudomonadati</taxon>
        <taxon>Planctomycetota</taxon>
        <taxon>Planctomycetia</taxon>
        <taxon>Pirellulales</taxon>
        <taxon>Pirellulaceae</taxon>
        <taxon>Rhodopirellula</taxon>
    </lineage>
</organism>
<evidence type="ECO:0000313" key="10">
    <source>
        <dbReference type="EMBL" id="EMI56233.1"/>
    </source>
</evidence>
<keyword evidence="7" id="KW-0732">Signal</keyword>
<dbReference type="GO" id="GO:0012505">
    <property type="term" value="C:endomembrane system"/>
    <property type="evidence" value="ECO:0007669"/>
    <property type="project" value="UniProtKB-SubCell"/>
</dbReference>
<keyword evidence="6" id="KW-0997">Cell inner membrane</keyword>
<evidence type="ECO:0000256" key="9">
    <source>
        <dbReference type="SAM" id="MobiDB-lite"/>
    </source>
</evidence>
<comment type="similarity">
    <text evidence="3">Belongs to the bacterial solute-binding protein SsuA/TauA family.</text>
</comment>
<evidence type="ECO:0000256" key="5">
    <source>
        <dbReference type="ARBA" id="ARBA00022475"/>
    </source>
</evidence>
<reference evidence="10 11" key="1">
    <citation type="journal article" date="2013" name="Mar. Genomics">
        <title>Expression of sulfatases in Rhodopirellula baltica and the diversity of sulfatases in the genus Rhodopirellula.</title>
        <authorList>
            <person name="Wegner C.E."/>
            <person name="Richter-Heitmann T."/>
            <person name="Klindworth A."/>
            <person name="Klockow C."/>
            <person name="Richter M."/>
            <person name="Achstetter T."/>
            <person name="Glockner F.O."/>
            <person name="Harder J."/>
        </authorList>
    </citation>
    <scope>NUCLEOTIDE SEQUENCE [LARGE SCALE GENOMIC DNA]</scope>
    <source>
        <strain evidence="10 11">SM41</strain>
    </source>
</reference>
<dbReference type="Gene3D" id="3.40.190.10">
    <property type="entry name" value="Periplasmic binding protein-like II"/>
    <property type="match status" value="3"/>
</dbReference>
<dbReference type="AlphaFoldDB" id="M5UJQ7"/>
<comment type="subcellular location">
    <subcellularLocation>
        <location evidence="1">Endomembrane system</location>
    </subcellularLocation>
    <subcellularLocation>
        <location evidence="2">Periplasm</location>
    </subcellularLocation>
</comment>
<dbReference type="Pfam" id="PF13379">
    <property type="entry name" value="NMT1_2"/>
    <property type="match status" value="1"/>
</dbReference>
<keyword evidence="8" id="KW-0472">Membrane</keyword>
<evidence type="ECO:0000313" key="11">
    <source>
        <dbReference type="Proteomes" id="UP000011885"/>
    </source>
</evidence>
<evidence type="ECO:0000256" key="3">
    <source>
        <dbReference type="ARBA" id="ARBA00010742"/>
    </source>
</evidence>
<dbReference type="PANTHER" id="PTHR30024">
    <property type="entry name" value="ALIPHATIC SULFONATES-BINDING PROTEIN-RELATED"/>
    <property type="match status" value="1"/>
</dbReference>
<sequence>MLATSATFDLPASLFFSVPTRPMAHLGKLFLALATVSLLHAHFNLHLFDRPDAVDSADGSTTRKSLRVGHLPVTCHLTCPVTSWVSQHSSERSEFVSWRYTSWPAMTEDIDAGNLDAAFILAPLAMVMQRQGTPVKIVHLGHRDGTAIVVKKDSPYQTFEDLRGKRLAIPHRYSNQRILIEKLKDEFHFSNSEITLIDYPPPEMPAGLRSGQFEAYIVGEPFAAKAEVDGFGRVLYFTKDIWPNFISCVLVVTERLIERDPDIVRELVQGISASGKWIDEGDQRLMAGLVEENSEDAGHAGATVIPEGFGRSPRMQAALIAARQEYYNQDPELLKFVLTRPIDRVSYSSLDLAEQDFAEIQDYAERLGFFSFRPVTEDDPFGFDDYCDPSFERSGTWELPLESDGDSTAGGPSTDRAEALD</sequence>